<dbReference type="AlphaFoldDB" id="A0A1Y1SC95"/>
<feature type="domain" description="Methyltransferase" evidence="3">
    <location>
        <begin position="32"/>
        <end position="125"/>
    </location>
</feature>
<gene>
    <name evidence="4" type="ORF">ATO7_11753</name>
</gene>
<dbReference type="STRING" id="1317117.ATO7_11753"/>
<dbReference type="Proteomes" id="UP000192342">
    <property type="component" value="Unassembled WGS sequence"/>
</dbReference>
<dbReference type="InterPro" id="IPR029063">
    <property type="entry name" value="SAM-dependent_MTases_sf"/>
</dbReference>
<evidence type="ECO:0000313" key="5">
    <source>
        <dbReference type="Proteomes" id="UP000192342"/>
    </source>
</evidence>
<dbReference type="SUPFAM" id="SSF53335">
    <property type="entry name" value="S-adenosyl-L-methionine-dependent methyltransferases"/>
    <property type="match status" value="1"/>
</dbReference>
<protein>
    <submittedName>
        <fullName evidence="4">Methyltransferase, UbiE/COQ5 family protein</fullName>
    </submittedName>
</protein>
<organism evidence="4 5">
    <name type="scientific">Oceanococcus atlanticus</name>
    <dbReference type="NCBI Taxonomy" id="1317117"/>
    <lineage>
        <taxon>Bacteria</taxon>
        <taxon>Pseudomonadati</taxon>
        <taxon>Pseudomonadota</taxon>
        <taxon>Gammaproteobacteria</taxon>
        <taxon>Chromatiales</taxon>
        <taxon>Oceanococcaceae</taxon>
        <taxon>Oceanococcus</taxon>
    </lineage>
</organism>
<evidence type="ECO:0000259" key="3">
    <source>
        <dbReference type="Pfam" id="PF13649"/>
    </source>
</evidence>
<dbReference type="PANTHER" id="PTHR43861">
    <property type="entry name" value="TRANS-ACONITATE 2-METHYLTRANSFERASE-RELATED"/>
    <property type="match status" value="1"/>
</dbReference>
<evidence type="ECO:0000256" key="2">
    <source>
        <dbReference type="ARBA" id="ARBA00022679"/>
    </source>
</evidence>
<keyword evidence="1 4" id="KW-0489">Methyltransferase</keyword>
<dbReference type="PANTHER" id="PTHR43861:SF1">
    <property type="entry name" value="TRANS-ACONITATE 2-METHYLTRANSFERASE"/>
    <property type="match status" value="1"/>
</dbReference>
<keyword evidence="2 4" id="KW-0808">Transferase</keyword>
<evidence type="ECO:0000313" key="4">
    <source>
        <dbReference type="EMBL" id="ORE85966.1"/>
    </source>
</evidence>
<reference evidence="4 5" key="1">
    <citation type="submission" date="2013-04" db="EMBL/GenBank/DDBJ databases">
        <title>Oceanococcus atlanticus 22II-S10r2 Genome Sequencing.</title>
        <authorList>
            <person name="Lai Q."/>
            <person name="Li G."/>
            <person name="Shao Z."/>
        </authorList>
    </citation>
    <scope>NUCLEOTIDE SEQUENCE [LARGE SCALE GENOMIC DNA]</scope>
    <source>
        <strain evidence="4 5">22II-S10r2</strain>
    </source>
</reference>
<dbReference type="CDD" id="cd02440">
    <property type="entry name" value="AdoMet_MTases"/>
    <property type="match status" value="1"/>
</dbReference>
<dbReference type="Pfam" id="PF13649">
    <property type="entry name" value="Methyltransf_25"/>
    <property type="match status" value="1"/>
</dbReference>
<evidence type="ECO:0000256" key="1">
    <source>
        <dbReference type="ARBA" id="ARBA00022603"/>
    </source>
</evidence>
<dbReference type="GO" id="GO:0032259">
    <property type="term" value="P:methylation"/>
    <property type="evidence" value="ECO:0007669"/>
    <property type="project" value="UniProtKB-KW"/>
</dbReference>
<keyword evidence="5" id="KW-1185">Reference proteome</keyword>
<dbReference type="EMBL" id="AQQV01000003">
    <property type="protein sequence ID" value="ORE85966.1"/>
    <property type="molecule type" value="Genomic_DNA"/>
</dbReference>
<sequence>MWSKAQPIVDVLFQPIDQDLVDWVRPHAPRRILDVGCGAGSTLRTLTQALGVAAAGIDVSAAQLEVARQQANAERLDLNWLHGDAQHHEFERGEFDLLVSRFGLMFFEQPVAAFENLRHATRTGGLLAAVAWRGMAHNPFMTAAEAAAAAHLPGLPARADHEPGQFAFADEQRVRTLLQQAGWQRVHIVPVEYDCVMPESDLVRYFSLLGPVARALTRVDAPTREKVTAHVRDAFQPFVHGNQVRFSAACWKIQAQA</sequence>
<dbReference type="Gene3D" id="3.40.50.150">
    <property type="entry name" value="Vaccinia Virus protein VP39"/>
    <property type="match status" value="1"/>
</dbReference>
<comment type="caution">
    <text evidence="4">The sequence shown here is derived from an EMBL/GenBank/DDBJ whole genome shotgun (WGS) entry which is preliminary data.</text>
</comment>
<accession>A0A1Y1SC95</accession>
<name>A0A1Y1SC95_9GAMM</name>
<dbReference type="InterPro" id="IPR041698">
    <property type="entry name" value="Methyltransf_25"/>
</dbReference>
<proteinExistence type="predicted"/>
<dbReference type="GO" id="GO:0008168">
    <property type="term" value="F:methyltransferase activity"/>
    <property type="evidence" value="ECO:0007669"/>
    <property type="project" value="UniProtKB-KW"/>
</dbReference>